<dbReference type="GO" id="GO:0007165">
    <property type="term" value="P:signal transduction"/>
    <property type="evidence" value="ECO:0007669"/>
    <property type="project" value="InterPro"/>
</dbReference>
<feature type="compositionally biased region" description="Acidic residues" evidence="2">
    <location>
        <begin position="225"/>
        <end position="264"/>
    </location>
</feature>
<dbReference type="PANTHER" id="PTHR23177:SF58">
    <property type="entry name" value="RHO GTPASE-ACTIVATING PROTEIN GACK"/>
    <property type="match status" value="1"/>
</dbReference>
<proteinExistence type="predicted"/>
<sequence length="578" mass="65409">MELRIERELRRQVGCQFGVPIERIRGTIKFPDYSSRIPQLLVRLKDCLKAKDGLRQEGIFRLQPDGKKFDIARKRLDANVFDNDMDHNCVANAIKVWFRELPIKVLHSMPMDQMEKISATTTTSQQIVDILDKFVREPYKSILEWLLDLVVEVYEHKDINRMDAKNMAVVLSPNLYDTSHISSAQAIVISQSLLKFTEAVIRWRIEFRKNGPCVPPMTANGNNNDADDDDDDDDDDDNDDDNENDNEEEEEDDDDEEDEDDTNADAEAKTEENGQKKGDENKSNEITKAKVSPKEKEKEKDFKKSEITPQKIEINGLTVKPQQSQTKLTSSPTNSGDEQDKDKESFTLPLTMGKTNVGKMENVSGFVSNFKKVRSGSRADIPDLLVKSQSQPTHRKKPPAPSFPRKGTGVMDLGVILNAPPSLVDDDKNDENATVPPPLTSSTSVNIPSTASSRQKNVYRSHSQTLDEDDADSDEDTNNKRPSSLFVFLLAYMNITHLGGKKINSSVVTIETQRKSKQQNNGANELIPEDEEVEDAVNNLLFSSNTYEINNTLASMRYFVFEVKYIQTKFLCTDRLTR</sequence>
<name>X6M7H9_RETFI</name>
<protein>
    <submittedName>
        <fullName evidence="4">Rac GTPase activating protein</fullName>
    </submittedName>
</protein>
<evidence type="ECO:0000256" key="2">
    <source>
        <dbReference type="SAM" id="MobiDB-lite"/>
    </source>
</evidence>
<dbReference type="SUPFAM" id="SSF48350">
    <property type="entry name" value="GTPase activation domain, GAP"/>
    <property type="match status" value="1"/>
</dbReference>
<dbReference type="Pfam" id="PF00620">
    <property type="entry name" value="RhoGAP"/>
    <property type="match status" value="1"/>
</dbReference>
<dbReference type="Gene3D" id="1.10.555.10">
    <property type="entry name" value="Rho GTPase activation protein"/>
    <property type="match status" value="1"/>
</dbReference>
<dbReference type="InterPro" id="IPR044785">
    <property type="entry name" value="RopGAP1-5"/>
</dbReference>
<dbReference type="CDD" id="cd00159">
    <property type="entry name" value="RhoGAP"/>
    <property type="match status" value="1"/>
</dbReference>
<dbReference type="EMBL" id="ASPP01024091">
    <property type="protein sequence ID" value="ETO09392.1"/>
    <property type="molecule type" value="Genomic_DNA"/>
</dbReference>
<evidence type="ECO:0000313" key="5">
    <source>
        <dbReference type="Proteomes" id="UP000023152"/>
    </source>
</evidence>
<feature type="compositionally biased region" description="Polar residues" evidence="2">
    <location>
        <begin position="320"/>
        <end position="336"/>
    </location>
</feature>
<dbReference type="SMART" id="SM00324">
    <property type="entry name" value="RhoGAP"/>
    <property type="match status" value="1"/>
</dbReference>
<dbReference type="InterPro" id="IPR008936">
    <property type="entry name" value="Rho_GTPase_activation_prot"/>
</dbReference>
<evidence type="ECO:0000313" key="4">
    <source>
        <dbReference type="EMBL" id="ETO09392.1"/>
    </source>
</evidence>
<feature type="region of interest" description="Disordered" evidence="2">
    <location>
        <begin position="211"/>
        <end position="479"/>
    </location>
</feature>
<gene>
    <name evidence="4" type="ORF">RFI_27988</name>
</gene>
<feature type="domain" description="Rho-GAP" evidence="3">
    <location>
        <begin position="19"/>
        <end position="201"/>
    </location>
</feature>
<feature type="compositionally biased region" description="Basic and acidic residues" evidence="2">
    <location>
        <begin position="266"/>
        <end position="306"/>
    </location>
</feature>
<comment type="caution">
    <text evidence="4">The sequence shown here is derived from an EMBL/GenBank/DDBJ whole genome shotgun (WGS) entry which is preliminary data.</text>
</comment>
<dbReference type="OrthoDB" id="185175at2759"/>
<feature type="compositionally biased region" description="Acidic residues" evidence="2">
    <location>
        <begin position="466"/>
        <end position="476"/>
    </location>
</feature>
<organism evidence="4 5">
    <name type="scientific">Reticulomyxa filosa</name>
    <dbReference type="NCBI Taxonomy" id="46433"/>
    <lineage>
        <taxon>Eukaryota</taxon>
        <taxon>Sar</taxon>
        <taxon>Rhizaria</taxon>
        <taxon>Retaria</taxon>
        <taxon>Foraminifera</taxon>
        <taxon>Monothalamids</taxon>
        <taxon>Reticulomyxidae</taxon>
        <taxon>Reticulomyxa</taxon>
    </lineage>
</organism>
<dbReference type="InterPro" id="IPR000198">
    <property type="entry name" value="RhoGAP_dom"/>
</dbReference>
<evidence type="ECO:0000259" key="3">
    <source>
        <dbReference type="PROSITE" id="PS50238"/>
    </source>
</evidence>
<dbReference type="Proteomes" id="UP000023152">
    <property type="component" value="Unassembled WGS sequence"/>
</dbReference>
<evidence type="ECO:0000256" key="1">
    <source>
        <dbReference type="ARBA" id="ARBA00022468"/>
    </source>
</evidence>
<dbReference type="PANTHER" id="PTHR23177">
    <property type="entry name" value="MKIAA1688 PROTEIN"/>
    <property type="match status" value="1"/>
</dbReference>
<dbReference type="PROSITE" id="PS50238">
    <property type="entry name" value="RHOGAP"/>
    <property type="match status" value="1"/>
</dbReference>
<feature type="compositionally biased region" description="Polar residues" evidence="2">
    <location>
        <begin position="440"/>
        <end position="464"/>
    </location>
</feature>
<keyword evidence="5" id="KW-1185">Reference proteome</keyword>
<dbReference type="AlphaFoldDB" id="X6M7H9"/>
<dbReference type="GO" id="GO:0005096">
    <property type="term" value="F:GTPase activator activity"/>
    <property type="evidence" value="ECO:0007669"/>
    <property type="project" value="UniProtKB-KW"/>
</dbReference>
<accession>X6M7H9</accession>
<keyword evidence="1" id="KW-0343">GTPase activation</keyword>
<reference evidence="4 5" key="1">
    <citation type="journal article" date="2013" name="Curr. Biol.">
        <title>The Genome of the Foraminiferan Reticulomyxa filosa.</title>
        <authorList>
            <person name="Glockner G."/>
            <person name="Hulsmann N."/>
            <person name="Schleicher M."/>
            <person name="Noegel A.A."/>
            <person name="Eichinger L."/>
            <person name="Gallinger C."/>
            <person name="Pawlowski J."/>
            <person name="Sierra R."/>
            <person name="Euteneuer U."/>
            <person name="Pillet L."/>
            <person name="Moustafa A."/>
            <person name="Platzer M."/>
            <person name="Groth M."/>
            <person name="Szafranski K."/>
            <person name="Schliwa M."/>
        </authorList>
    </citation>
    <scope>NUCLEOTIDE SEQUENCE [LARGE SCALE GENOMIC DNA]</scope>
</reference>